<sequence length="198" mass="22652">MPYLDHFNDEDKLLLIKLPYRTGLWVSASDTTGGDESDEAERQALANIVRGFTEDFLKSEFVEEVMRETVAHMGEWDNWGENIEAIPGEIREGIALAARHIDYKQMAAFKGSLMDVAMTVAMAYREMDESTPFTQQMRIYSRYWLERVRAYLLKTQPPIMDQFLNISQDEHKALDILSAALRPGDQEGVEPVEQEDAA</sequence>
<dbReference type="AlphaFoldDB" id="A0A7T5R3V5"/>
<dbReference type="Proteomes" id="UP000595362">
    <property type="component" value="Chromosome"/>
</dbReference>
<dbReference type="EMBL" id="CP066681">
    <property type="protein sequence ID" value="QQG37017.1"/>
    <property type="molecule type" value="Genomic_DNA"/>
</dbReference>
<reference evidence="1 2" key="1">
    <citation type="submission" date="2020-07" db="EMBL/GenBank/DDBJ databases">
        <title>Huge and variable diversity of episymbiotic CPR bacteria and DPANN archaea in groundwater ecosystems.</title>
        <authorList>
            <person name="He C.Y."/>
            <person name="Keren R."/>
            <person name="Whittaker M."/>
            <person name="Farag I.F."/>
            <person name="Doudna J."/>
            <person name="Cate J.H.D."/>
            <person name="Banfield J.F."/>
        </authorList>
    </citation>
    <scope>NUCLEOTIDE SEQUENCE [LARGE SCALE GENOMIC DNA]</scope>
    <source>
        <strain evidence="1">NC_groundwater_70_Ag_B-0.1um_54_66</strain>
    </source>
</reference>
<accession>A0A7T5R3V5</accession>
<evidence type="ECO:0000313" key="2">
    <source>
        <dbReference type="Proteomes" id="UP000595362"/>
    </source>
</evidence>
<name>A0A7T5R3V5_9BACT</name>
<gene>
    <name evidence="1" type="ORF">HYS17_04435</name>
</gene>
<evidence type="ECO:0000313" key="1">
    <source>
        <dbReference type="EMBL" id="QQG37017.1"/>
    </source>
</evidence>
<proteinExistence type="predicted"/>
<protein>
    <submittedName>
        <fullName evidence="1">Uncharacterized protein</fullName>
    </submittedName>
</protein>
<organism evidence="1 2">
    <name type="scientific">Micavibrio aeruginosavorus</name>
    <dbReference type="NCBI Taxonomy" id="349221"/>
    <lineage>
        <taxon>Bacteria</taxon>
        <taxon>Pseudomonadati</taxon>
        <taxon>Bdellovibrionota</taxon>
        <taxon>Bdellovibrionia</taxon>
        <taxon>Bdellovibrionales</taxon>
        <taxon>Pseudobdellovibrionaceae</taxon>
        <taxon>Micavibrio</taxon>
    </lineage>
</organism>